<gene>
    <name evidence="1" type="ORF">MNBD_GAMMA07-2156</name>
</gene>
<protein>
    <submittedName>
        <fullName evidence="1">Esterase YqiA</fullName>
    </submittedName>
</protein>
<proteinExistence type="predicted"/>
<dbReference type="EMBL" id="UOFF01000426">
    <property type="protein sequence ID" value="VAW57625.1"/>
    <property type="molecule type" value="Genomic_DNA"/>
</dbReference>
<evidence type="ECO:0000313" key="1">
    <source>
        <dbReference type="EMBL" id="VAW57625.1"/>
    </source>
</evidence>
<sequence length="185" mass="21021">MKANMLKAYLEKIHIPDVFVVPSLSFKPKEAMNQLIEMVETYQASNSDSSLCFIGSSLGGYYATWLAEKYESRVVLINPAVNINDLFKRYLGNNHNSYTGEDYCLTMNHVHDLETFNVDTITQVDRYLLMLQTGDEVLNYKHALDKYVGAPSIVEEGGDHGFAEFERHQETILAFCGINCLKKYA</sequence>
<reference evidence="1" key="1">
    <citation type="submission" date="2018-06" db="EMBL/GenBank/DDBJ databases">
        <authorList>
            <person name="Zhirakovskaya E."/>
        </authorList>
    </citation>
    <scope>NUCLEOTIDE SEQUENCE</scope>
</reference>
<organism evidence="1">
    <name type="scientific">hydrothermal vent metagenome</name>
    <dbReference type="NCBI Taxonomy" id="652676"/>
    <lineage>
        <taxon>unclassified sequences</taxon>
        <taxon>metagenomes</taxon>
        <taxon>ecological metagenomes</taxon>
    </lineage>
</organism>
<name>A0A3B0WNR6_9ZZZZ</name>
<dbReference type="PANTHER" id="PTHR35602">
    <property type="entry name" value="ESTERASE YQIA-RELATED"/>
    <property type="match status" value="1"/>
</dbReference>
<dbReference type="InterPro" id="IPR029058">
    <property type="entry name" value="AB_hydrolase_fold"/>
</dbReference>
<dbReference type="Pfam" id="PF05728">
    <property type="entry name" value="UPF0227"/>
    <property type="match status" value="1"/>
</dbReference>
<accession>A0A3B0WNR6</accession>
<dbReference type="SUPFAM" id="SSF53474">
    <property type="entry name" value="alpha/beta-Hydrolases"/>
    <property type="match status" value="1"/>
</dbReference>
<dbReference type="AlphaFoldDB" id="A0A3B0WNR6"/>
<dbReference type="InterPro" id="IPR008886">
    <property type="entry name" value="UPF0227/Esterase_YqiA"/>
</dbReference>
<dbReference type="Gene3D" id="3.40.50.1820">
    <property type="entry name" value="alpha/beta hydrolase"/>
    <property type="match status" value="1"/>
</dbReference>
<dbReference type="PANTHER" id="PTHR35602:SF3">
    <property type="entry name" value="ESTERASE YQIA"/>
    <property type="match status" value="1"/>
</dbReference>